<dbReference type="EMBL" id="CP023323">
    <property type="protein sequence ID" value="ATY60319.1"/>
    <property type="molecule type" value="Genomic_DNA"/>
</dbReference>
<evidence type="ECO:0000256" key="1">
    <source>
        <dbReference type="ARBA" id="ARBA00022603"/>
    </source>
</evidence>
<dbReference type="InterPro" id="IPR016461">
    <property type="entry name" value="COMT-like"/>
</dbReference>
<dbReference type="InterPro" id="IPR036390">
    <property type="entry name" value="WH_DNA-bd_sf"/>
</dbReference>
<evidence type="ECO:0000256" key="3">
    <source>
        <dbReference type="ARBA" id="ARBA00022691"/>
    </source>
</evidence>
<dbReference type="InterPro" id="IPR029063">
    <property type="entry name" value="SAM-dependent_MTases_sf"/>
</dbReference>
<evidence type="ECO:0000313" key="5">
    <source>
        <dbReference type="EMBL" id="ATY60319.1"/>
    </source>
</evidence>
<dbReference type="VEuPathDB" id="FungiDB:A9K55_005637"/>
<dbReference type="InterPro" id="IPR036388">
    <property type="entry name" value="WH-like_DNA-bd_sf"/>
</dbReference>
<keyword evidence="1" id="KW-0489">Methyltransferase</keyword>
<dbReference type="OrthoDB" id="2410195at2759"/>
<evidence type="ECO:0000259" key="4">
    <source>
        <dbReference type="Pfam" id="PF00891"/>
    </source>
</evidence>
<dbReference type="SUPFAM" id="SSF53335">
    <property type="entry name" value="S-adenosyl-L-methionine-dependent methyltransferases"/>
    <property type="match status" value="1"/>
</dbReference>
<gene>
    <name evidence="5" type="ORF">A9K55_005637</name>
</gene>
<dbReference type="Pfam" id="PF00891">
    <property type="entry name" value="Methyltransf_2"/>
    <property type="match status" value="1"/>
</dbReference>
<dbReference type="InterPro" id="IPR001077">
    <property type="entry name" value="COMT_C"/>
</dbReference>
<proteinExistence type="predicted"/>
<dbReference type="GO" id="GO:0008171">
    <property type="term" value="F:O-methyltransferase activity"/>
    <property type="evidence" value="ECO:0007669"/>
    <property type="project" value="InterPro"/>
</dbReference>
<name>A0A2H4SB38_CORMI</name>
<dbReference type="GO" id="GO:0032259">
    <property type="term" value="P:methylation"/>
    <property type="evidence" value="ECO:0007669"/>
    <property type="project" value="UniProtKB-KW"/>
</dbReference>
<accession>A0A2H4SB38</accession>
<dbReference type="Proteomes" id="UP000323067">
    <property type="component" value="Chromosome vi"/>
</dbReference>
<evidence type="ECO:0000313" key="6">
    <source>
        <dbReference type="Proteomes" id="UP000323067"/>
    </source>
</evidence>
<protein>
    <submittedName>
        <fullName evidence="5">O-family 2</fullName>
    </submittedName>
</protein>
<sequence>MPTLPAGLVAAALILYFHFVSIRLPLNNISNFLYKLGMGKFKSWIQGSSAGSSRPATTEEKKLNRRSFSGITQLKPKREIENHLGTEEQNIGSKVATETKLETLVDSRLIHLAKIISTESNKLDSYCKSQGLAPPSFDADAPQDFPKLPDDIQKSRREIIFAANELSSLVRGPRESVRWGVWGFLDSLTLQIINHYGIAALVPATGTISFAELQSKTSLDAINLARIMRHAMTNHIFCEPTPGTIAHTALSRCLADDDALQNWIGFNSEDIFPASANVLKSLQAYPEATSLTTTGFNFAFDTVNKEPMFVTFGKNPKAAKRMGAAMASLTGGEGYEVHHFVDNYDLADIDQNNGTFVDIGGSHGFVCVDLAKKWKNIKFIVQDLPKTVESAPSPISEDDAVASRITLQAHDFFKEQPVKGADVYFFRWIIHNYSTPYATSILKRLIPSLKPGARIVINDHCFRQPGAENPWDEKLMRGMDMIMLTLLNAQERDEAEFKALFAAADPRFKFQGVTRAQGCRMSVVEAVWDPEQNSTPSKVRELEL</sequence>
<keyword evidence="2" id="KW-0808">Transferase</keyword>
<dbReference type="Gene3D" id="1.10.10.10">
    <property type="entry name" value="Winged helix-like DNA-binding domain superfamily/Winged helix DNA-binding domain"/>
    <property type="match status" value="1"/>
</dbReference>
<reference evidence="5 6" key="1">
    <citation type="journal article" date="2017" name="BMC Genomics">
        <title>Chromosome level assembly and secondary metabolite potential of the parasitic fungus Cordyceps militaris.</title>
        <authorList>
            <person name="Kramer G.J."/>
            <person name="Nodwell J.R."/>
        </authorList>
    </citation>
    <scope>NUCLEOTIDE SEQUENCE [LARGE SCALE GENOMIC DNA]</scope>
    <source>
        <strain evidence="5 6">ATCC 34164</strain>
    </source>
</reference>
<dbReference type="VEuPathDB" id="FungiDB:CCM_03340"/>
<dbReference type="SUPFAM" id="SSF46785">
    <property type="entry name" value="Winged helix' DNA-binding domain"/>
    <property type="match status" value="1"/>
</dbReference>
<keyword evidence="3" id="KW-0949">S-adenosyl-L-methionine</keyword>
<feature type="domain" description="O-methyltransferase C-terminal" evidence="4">
    <location>
        <begin position="335"/>
        <end position="504"/>
    </location>
</feature>
<dbReference type="PROSITE" id="PS51683">
    <property type="entry name" value="SAM_OMT_II"/>
    <property type="match status" value="1"/>
</dbReference>
<dbReference type="Gene3D" id="3.40.50.150">
    <property type="entry name" value="Vaccinia Virus protein VP39"/>
    <property type="match status" value="1"/>
</dbReference>
<dbReference type="PANTHER" id="PTHR43712">
    <property type="entry name" value="PUTATIVE (AFU_ORTHOLOGUE AFUA_4G14580)-RELATED"/>
    <property type="match status" value="1"/>
</dbReference>
<dbReference type="PANTHER" id="PTHR43712:SF16">
    <property type="entry name" value="O-METHYLTRANSFERASE ELCB"/>
    <property type="match status" value="1"/>
</dbReference>
<organism evidence="5 6">
    <name type="scientific">Cordyceps militaris</name>
    <name type="common">Caterpillar fungus</name>
    <name type="synonym">Clavaria militaris</name>
    <dbReference type="NCBI Taxonomy" id="73501"/>
    <lineage>
        <taxon>Eukaryota</taxon>
        <taxon>Fungi</taxon>
        <taxon>Dikarya</taxon>
        <taxon>Ascomycota</taxon>
        <taxon>Pezizomycotina</taxon>
        <taxon>Sordariomycetes</taxon>
        <taxon>Hypocreomycetidae</taxon>
        <taxon>Hypocreales</taxon>
        <taxon>Cordycipitaceae</taxon>
        <taxon>Cordyceps</taxon>
    </lineage>
</organism>
<dbReference type="AlphaFoldDB" id="A0A2H4SB38"/>
<evidence type="ECO:0000256" key="2">
    <source>
        <dbReference type="ARBA" id="ARBA00022679"/>
    </source>
</evidence>